<dbReference type="PROSITE" id="PS50883">
    <property type="entry name" value="EAL"/>
    <property type="match status" value="1"/>
</dbReference>
<gene>
    <name evidence="2" type="ORF">SAMN05444142_101386</name>
</gene>
<dbReference type="CDD" id="cd01948">
    <property type="entry name" value="EAL"/>
    <property type="match status" value="1"/>
</dbReference>
<feature type="domain" description="EAL" evidence="1">
    <location>
        <begin position="28"/>
        <end position="278"/>
    </location>
</feature>
<protein>
    <submittedName>
        <fullName evidence="2">EAL domain, c-di-GMP-specific phosphodiesterase class I (Or its enzymatically inactive variant)</fullName>
    </submittedName>
</protein>
<organism evidence="2 3">
    <name type="scientific">Lutimaribacter pacificus</name>
    <dbReference type="NCBI Taxonomy" id="391948"/>
    <lineage>
        <taxon>Bacteria</taxon>
        <taxon>Pseudomonadati</taxon>
        <taxon>Pseudomonadota</taxon>
        <taxon>Alphaproteobacteria</taxon>
        <taxon>Rhodobacterales</taxon>
        <taxon>Roseobacteraceae</taxon>
        <taxon>Lutimaribacter</taxon>
    </lineage>
</organism>
<sequence length="279" mass="31108">MPRWVDKRWAEMPPGADNPLDMALQARDRETLKMVADALRHREVLLAFQPVVSSADPQRVAFYEGLVRVLDASGRVIPARDFIAAVETTETGRILDCVALEMGLNTLRRLPGLRLSINMSARSIGYPRWMASLRRGLQRDPTLGERLILEITERSAVTVPELVVTFMSDLQRKGICFALDDFGAGFTSFRYLRDFFFDILKIDGQFTRGIHHDADNQVLVKALLAIGRQFDMFTVAGNVEARADALWLAQAGVDCQQGYFHAAPTVSPLWGAEGNRATG</sequence>
<dbReference type="EMBL" id="FQZZ01000001">
    <property type="protein sequence ID" value="SHJ48018.1"/>
    <property type="molecule type" value="Genomic_DNA"/>
</dbReference>
<dbReference type="InterPro" id="IPR001633">
    <property type="entry name" value="EAL_dom"/>
</dbReference>
<evidence type="ECO:0000313" key="2">
    <source>
        <dbReference type="EMBL" id="SHJ48018.1"/>
    </source>
</evidence>
<accession>A0A1H0C6X9</accession>
<keyword evidence="3" id="KW-1185">Reference proteome</keyword>
<dbReference type="SUPFAM" id="SSF141868">
    <property type="entry name" value="EAL domain-like"/>
    <property type="match status" value="1"/>
</dbReference>
<dbReference type="SMART" id="SM00052">
    <property type="entry name" value="EAL"/>
    <property type="match status" value="1"/>
</dbReference>
<dbReference type="OrthoDB" id="23692at2"/>
<name>A0A1H0C6X9_9RHOB</name>
<reference evidence="2 3" key="1">
    <citation type="submission" date="2016-11" db="EMBL/GenBank/DDBJ databases">
        <authorList>
            <person name="Varghese N."/>
            <person name="Submissions S."/>
        </authorList>
    </citation>
    <scope>NUCLEOTIDE SEQUENCE [LARGE SCALE GENOMIC DNA]</scope>
    <source>
        <strain evidence="2 3">DSM 29620</strain>
    </source>
</reference>
<proteinExistence type="predicted"/>
<dbReference type="PANTHER" id="PTHR33121:SF79">
    <property type="entry name" value="CYCLIC DI-GMP PHOSPHODIESTERASE PDED-RELATED"/>
    <property type="match status" value="1"/>
</dbReference>
<dbReference type="PANTHER" id="PTHR33121">
    <property type="entry name" value="CYCLIC DI-GMP PHOSPHODIESTERASE PDEF"/>
    <property type="match status" value="1"/>
</dbReference>
<dbReference type="AlphaFoldDB" id="A0A1H0C6X9"/>
<dbReference type="Pfam" id="PF00563">
    <property type="entry name" value="EAL"/>
    <property type="match status" value="1"/>
</dbReference>
<evidence type="ECO:0000259" key="1">
    <source>
        <dbReference type="PROSITE" id="PS50883"/>
    </source>
</evidence>
<dbReference type="InterPro" id="IPR035919">
    <property type="entry name" value="EAL_sf"/>
</dbReference>
<dbReference type="Gene3D" id="3.20.20.450">
    <property type="entry name" value="EAL domain"/>
    <property type="match status" value="1"/>
</dbReference>
<dbReference type="GO" id="GO:0071111">
    <property type="term" value="F:cyclic-guanylate-specific phosphodiesterase activity"/>
    <property type="evidence" value="ECO:0007669"/>
    <property type="project" value="InterPro"/>
</dbReference>
<dbReference type="Proteomes" id="UP000324252">
    <property type="component" value="Unassembled WGS sequence"/>
</dbReference>
<evidence type="ECO:0000313" key="3">
    <source>
        <dbReference type="Proteomes" id="UP000324252"/>
    </source>
</evidence>
<dbReference type="InterPro" id="IPR050706">
    <property type="entry name" value="Cyclic-di-GMP_PDE-like"/>
</dbReference>